<gene>
    <name evidence="1" type="ORF">DM826_07340</name>
</gene>
<evidence type="ECO:0000313" key="1">
    <source>
        <dbReference type="EMBL" id="RJX43112.1"/>
    </source>
</evidence>
<proteinExistence type="predicted"/>
<protein>
    <submittedName>
        <fullName evidence="1">Uncharacterized protein</fullName>
    </submittedName>
</protein>
<dbReference type="AlphaFoldDB" id="A0A3A6PLX7"/>
<name>A0A3A6PLX7_9EURY</name>
<keyword evidence="2" id="KW-1185">Reference proteome</keyword>
<dbReference type="EMBL" id="QKNY01000010">
    <property type="protein sequence ID" value="RJX43112.1"/>
    <property type="molecule type" value="Genomic_DNA"/>
</dbReference>
<reference evidence="1 2" key="1">
    <citation type="submission" date="2018-06" db="EMBL/GenBank/DDBJ databases">
        <title>Halonotius sp. F13-13 a new haloarchaeeon isolated from a solar saltern from Isla Cristina, Huelva, Spain.</title>
        <authorList>
            <person name="Duran-Viseras A."/>
            <person name="Sanchez-Porro C."/>
            <person name="Ventosa A."/>
        </authorList>
    </citation>
    <scope>NUCLEOTIDE SEQUENCE [LARGE SCALE GENOMIC DNA]</scope>
    <source>
        <strain evidence="1 2">F13-13</strain>
    </source>
</reference>
<evidence type="ECO:0000313" key="2">
    <source>
        <dbReference type="Proteomes" id="UP000276588"/>
    </source>
</evidence>
<dbReference type="Proteomes" id="UP000276588">
    <property type="component" value="Unassembled WGS sequence"/>
</dbReference>
<sequence>MIEMSAVHQPERNQPTGRTATVKINAAGRETYLRYLRPDEPIYQKIADAGIMDEITVTAAEVERLMEAVGDVESTNPHWLNTASRVRGAAVKLGVI</sequence>
<organism evidence="1 2">
    <name type="scientific">Halonotius aquaticus</name>
    <dbReference type="NCBI Taxonomy" id="2216978"/>
    <lineage>
        <taxon>Archaea</taxon>
        <taxon>Methanobacteriati</taxon>
        <taxon>Methanobacteriota</taxon>
        <taxon>Stenosarchaea group</taxon>
        <taxon>Halobacteria</taxon>
        <taxon>Halobacteriales</taxon>
        <taxon>Haloferacaceae</taxon>
        <taxon>Halonotius</taxon>
    </lineage>
</organism>
<accession>A0A3A6PLX7</accession>
<comment type="caution">
    <text evidence="1">The sequence shown here is derived from an EMBL/GenBank/DDBJ whole genome shotgun (WGS) entry which is preliminary data.</text>
</comment>